<dbReference type="InterPro" id="IPR015424">
    <property type="entry name" value="PyrdxlP-dep_Trfase"/>
</dbReference>
<dbReference type="SUPFAM" id="SSF53383">
    <property type="entry name" value="PLP-dependent transferases"/>
    <property type="match status" value="1"/>
</dbReference>
<protein>
    <submittedName>
        <fullName evidence="10">Cystathionine beta-lyase</fullName>
        <ecNumber evidence="10">4.4.1.8</ecNumber>
    </submittedName>
</protein>
<dbReference type="Pfam" id="PF01053">
    <property type="entry name" value="Cys_Met_Meta_PP"/>
    <property type="match status" value="1"/>
</dbReference>
<dbReference type="GO" id="GO:0019346">
    <property type="term" value="P:transsulfuration"/>
    <property type="evidence" value="ECO:0007669"/>
    <property type="project" value="InterPro"/>
</dbReference>
<dbReference type="InterPro" id="IPR015422">
    <property type="entry name" value="PyrdxlP-dep_Trfase_small"/>
</dbReference>
<organism evidence="10 11">
    <name type="scientific">Bordetella bronchiseptica 253</name>
    <dbReference type="NCBI Taxonomy" id="568707"/>
    <lineage>
        <taxon>Bacteria</taxon>
        <taxon>Pseudomonadati</taxon>
        <taxon>Pseudomonadota</taxon>
        <taxon>Betaproteobacteria</taxon>
        <taxon>Burkholderiales</taxon>
        <taxon>Alcaligenaceae</taxon>
        <taxon>Bordetella</taxon>
    </lineage>
</organism>
<dbReference type="InterPro" id="IPR054542">
    <property type="entry name" value="Cys_met_metab_PP"/>
</dbReference>
<name>A0A0C6PDI6_BORBO</name>
<dbReference type="EC" id="4.4.1.8" evidence="10"/>
<evidence type="ECO:0000256" key="4">
    <source>
        <dbReference type="ARBA" id="ARBA00023239"/>
    </source>
</evidence>
<dbReference type="GO" id="GO:0030170">
    <property type="term" value="F:pyridoxal phosphate binding"/>
    <property type="evidence" value="ECO:0007669"/>
    <property type="project" value="InterPro"/>
</dbReference>
<dbReference type="Gene3D" id="3.90.1150.10">
    <property type="entry name" value="Aspartate Aminotransferase, domain 1"/>
    <property type="match status" value="1"/>
</dbReference>
<evidence type="ECO:0000256" key="1">
    <source>
        <dbReference type="ARBA" id="ARBA00001933"/>
    </source>
</evidence>
<sequence length="413" mass="45185">MRGRAFRSCPGGACRAAGRSVRTLSLLQVLMKFDTLLTHGGRDPKAHKGMVNTPVYRTSTVVFESMAEYKATRGAKFDHVRYGRLGTHTVKELENLVAAIEGGHRAVLTPSGVSAIATTLNTLARPGSHILVPDNVYYPCREFCEKVLAPRGVRVEYYAGSEVERLVRPDTSVVYCESPGSLTMEMQDFARIAAAAHAVGAKVVADNTWATPVFLQPFEHGIDVSIHAATKYLVGHSDVMMGTVTAHDPELWLAIRTEAAAQGLSISPDDAYLATRGIRTLGVRMAAHYRNALDVAQWLAGHPRVAQVLYPALPQHPDHALWRRQMRGASGLLTLELEPCSLEQRDAFIDRLTLFAIGASWGGYESLVLPADTAGKRSLAGRDYAGPLVRLHIGLEDVEDLKRDLDQALRRED</sequence>
<dbReference type="NCBIfam" id="TIGR01324">
    <property type="entry name" value="cysta_beta_ly_B"/>
    <property type="match status" value="1"/>
</dbReference>
<feature type="modified residue" description="N6-(pyridoxal phosphate)lysine" evidence="8">
    <location>
        <position position="231"/>
    </location>
</feature>
<dbReference type="FunFam" id="3.40.640.10:FF:000046">
    <property type="entry name" value="Cystathionine gamma-lyase"/>
    <property type="match status" value="1"/>
</dbReference>
<dbReference type="InterPro" id="IPR000277">
    <property type="entry name" value="Cys/Met-Metab_PyrdxlP-dep_enz"/>
</dbReference>
<dbReference type="Proteomes" id="UP000007564">
    <property type="component" value="Chromosome"/>
</dbReference>
<dbReference type="PIRSF" id="PIRSF001434">
    <property type="entry name" value="CGS"/>
    <property type="match status" value="1"/>
</dbReference>
<dbReference type="GO" id="GO:0019450">
    <property type="term" value="P:L-cysteine catabolic process to pyruvate"/>
    <property type="evidence" value="ECO:0007669"/>
    <property type="project" value="TreeGrafter"/>
</dbReference>
<dbReference type="InterPro" id="IPR015421">
    <property type="entry name" value="PyrdxlP-dep_Trfase_major"/>
</dbReference>
<gene>
    <name evidence="10" type="primary">metC</name>
    <name evidence="10" type="ORF">BN112_4550</name>
</gene>
<evidence type="ECO:0000256" key="3">
    <source>
        <dbReference type="ARBA" id="ARBA00022898"/>
    </source>
</evidence>
<evidence type="ECO:0000313" key="11">
    <source>
        <dbReference type="Proteomes" id="UP000007564"/>
    </source>
</evidence>
<reference evidence="10 11" key="1">
    <citation type="journal article" date="2012" name="BMC Genomics">
        <title>Comparative genomics of the classical Bordetella subspecies: the evolution and exchange of virulence-associated diversity amongst closely related pathogens.</title>
        <authorList>
            <person name="Park J."/>
            <person name="Zhang Y."/>
            <person name="Buboltz A.M."/>
            <person name="Zhang X."/>
            <person name="Schuster S.C."/>
            <person name="Ahuja U."/>
            <person name="Liu M."/>
            <person name="Miller J.F."/>
            <person name="Sebaihia M."/>
            <person name="Bentley S.D."/>
            <person name="Parkhill J."/>
            <person name="Harvill E.T."/>
        </authorList>
    </citation>
    <scope>NUCLEOTIDE SEQUENCE [LARGE SCALE GENOMIC DNA]</scope>
    <source>
        <strain evidence="10 11">253</strain>
    </source>
</reference>
<dbReference type="PROSITE" id="PS00868">
    <property type="entry name" value="CYS_MET_METAB_PP"/>
    <property type="match status" value="1"/>
</dbReference>
<comment type="cofactor">
    <cofactor evidence="1 9">
        <name>pyridoxal 5'-phosphate</name>
        <dbReference type="ChEBI" id="CHEBI:597326"/>
    </cofactor>
</comment>
<keyword evidence="4 10" id="KW-0456">Lyase</keyword>
<dbReference type="GO" id="GO:0047804">
    <property type="term" value="F:cysteine-S-conjugate beta-lyase activity"/>
    <property type="evidence" value="ECO:0007669"/>
    <property type="project" value="UniProtKB-EC"/>
</dbReference>
<dbReference type="HOGENOM" id="CLU_018986_5_1_4"/>
<evidence type="ECO:0000256" key="9">
    <source>
        <dbReference type="RuleBase" id="RU362118"/>
    </source>
</evidence>
<accession>A0A0C6PDI6</accession>
<evidence type="ECO:0000256" key="7">
    <source>
        <dbReference type="ARBA" id="ARBA00047625"/>
    </source>
</evidence>
<dbReference type="InterPro" id="IPR006233">
    <property type="entry name" value="Cys_b_lyase_bac"/>
</dbReference>
<evidence type="ECO:0000313" key="10">
    <source>
        <dbReference type="EMBL" id="CCJ56464.1"/>
    </source>
</evidence>
<comment type="pathway">
    <text evidence="5">Amino-acid biosynthesis; L-methionine biosynthesis via de novo pathway; L-homocysteine from L-cystathionine: step 1/1.</text>
</comment>
<evidence type="ECO:0000256" key="8">
    <source>
        <dbReference type="PIRSR" id="PIRSR001434-2"/>
    </source>
</evidence>
<dbReference type="OrthoDB" id="9805807at2"/>
<dbReference type="PANTHER" id="PTHR43500">
    <property type="entry name" value="CYSTATHIONINE BETA-LYASE-RELATED"/>
    <property type="match status" value="1"/>
</dbReference>
<dbReference type="EMBL" id="HE965806">
    <property type="protein sequence ID" value="CCJ56464.1"/>
    <property type="molecule type" value="Genomic_DNA"/>
</dbReference>
<evidence type="ECO:0000256" key="2">
    <source>
        <dbReference type="ARBA" id="ARBA00009077"/>
    </source>
</evidence>
<proteinExistence type="inferred from homology"/>
<keyword evidence="3 8" id="KW-0663">Pyridoxal phosphate</keyword>
<evidence type="ECO:0000256" key="6">
    <source>
        <dbReference type="ARBA" id="ARBA00047517"/>
    </source>
</evidence>
<comment type="catalytic activity">
    <reaction evidence="7">
        <text>an S-substituted L-cysteine + H2O = a thiol + pyruvate + NH4(+)</text>
        <dbReference type="Rhea" id="RHEA:18121"/>
        <dbReference type="ChEBI" id="CHEBI:15361"/>
        <dbReference type="ChEBI" id="CHEBI:15377"/>
        <dbReference type="ChEBI" id="CHEBI:28938"/>
        <dbReference type="ChEBI" id="CHEBI:29256"/>
        <dbReference type="ChEBI" id="CHEBI:58717"/>
        <dbReference type="EC" id="4.4.1.13"/>
    </reaction>
</comment>
<evidence type="ECO:0000256" key="5">
    <source>
        <dbReference type="ARBA" id="ARBA00046315"/>
    </source>
</evidence>
<dbReference type="PANTHER" id="PTHR43500:SF1">
    <property type="entry name" value="CYSTATHIONINE BETA-LYASE-RELATED"/>
    <property type="match status" value="1"/>
</dbReference>
<dbReference type="Gene3D" id="3.40.640.10">
    <property type="entry name" value="Type I PLP-dependent aspartate aminotransferase-like (Major domain)"/>
    <property type="match status" value="1"/>
</dbReference>
<dbReference type="AlphaFoldDB" id="A0A0C6PDI6"/>
<comment type="catalytic activity">
    <reaction evidence="6">
        <text>L,L-cystathionine + H2O = L-homocysteine + pyruvate + NH4(+)</text>
        <dbReference type="Rhea" id="RHEA:13965"/>
        <dbReference type="ChEBI" id="CHEBI:15361"/>
        <dbReference type="ChEBI" id="CHEBI:15377"/>
        <dbReference type="ChEBI" id="CHEBI:28938"/>
        <dbReference type="ChEBI" id="CHEBI:58161"/>
        <dbReference type="ChEBI" id="CHEBI:58199"/>
    </reaction>
</comment>
<dbReference type="KEGG" id="bbh:BN112_4550"/>
<comment type="similarity">
    <text evidence="2 9">Belongs to the trans-sulfuration enzymes family.</text>
</comment>